<feature type="binding site" evidence="9">
    <location>
        <begin position="412"/>
        <end position="415"/>
    </location>
    <ligand>
        <name>GTP</name>
        <dbReference type="ChEBI" id="CHEBI:37565"/>
    </ligand>
</feature>
<feature type="compositionally biased region" description="Low complexity" evidence="10">
    <location>
        <begin position="113"/>
        <end position="123"/>
    </location>
</feature>
<dbReference type="InterPro" id="IPR036225">
    <property type="entry name" value="SRP/SRP_N"/>
</dbReference>
<keyword evidence="6 9" id="KW-0472">Membrane</keyword>
<reference evidence="13 14" key="1">
    <citation type="submission" date="2019-03" db="EMBL/GenBank/DDBJ databases">
        <title>Genomic Encyclopedia of Type Strains, Phase IV (KMG-IV): sequencing the most valuable type-strain genomes for metagenomic binning, comparative biology and taxonomic classification.</title>
        <authorList>
            <person name="Goeker M."/>
        </authorList>
    </citation>
    <scope>NUCLEOTIDE SEQUENCE [LARGE SCALE GENOMIC DNA]</scope>
    <source>
        <strain evidence="13 14">DSM 45765</strain>
    </source>
</reference>
<protein>
    <recommendedName>
        <fullName evidence="9">Signal recognition particle receptor FtsY</fullName>
        <shortName evidence="9">SRP receptor</shortName>
        <ecNumber evidence="9">3.6.5.4</ecNumber>
    </recommendedName>
</protein>
<dbReference type="GO" id="GO:0005886">
    <property type="term" value="C:plasma membrane"/>
    <property type="evidence" value="ECO:0007669"/>
    <property type="project" value="UniProtKB-SubCell"/>
</dbReference>
<dbReference type="InterPro" id="IPR013822">
    <property type="entry name" value="Signal_recog_particl_SRP54_hlx"/>
</dbReference>
<dbReference type="AlphaFoldDB" id="A0A4R2QSR0"/>
<proteinExistence type="inferred from homology"/>
<dbReference type="Pfam" id="PF02881">
    <property type="entry name" value="SRP54_N"/>
    <property type="match status" value="1"/>
</dbReference>
<keyword evidence="11" id="KW-0812">Transmembrane</keyword>
<comment type="subcellular location">
    <subcellularLocation>
        <location evidence="9">Cell membrane</location>
        <topology evidence="9">Peripheral membrane protein</topology>
        <orientation evidence="9">Cytoplasmic side</orientation>
    </subcellularLocation>
    <subcellularLocation>
        <location evidence="9">Cytoplasm</location>
    </subcellularLocation>
</comment>
<feature type="domain" description="SRP54-type proteins GTP-binding" evidence="12">
    <location>
        <begin position="433"/>
        <end position="446"/>
    </location>
</feature>
<evidence type="ECO:0000256" key="4">
    <source>
        <dbReference type="ARBA" id="ARBA00022801"/>
    </source>
</evidence>
<dbReference type="OrthoDB" id="9804720at2"/>
<comment type="function">
    <text evidence="9">Involved in targeting and insertion of nascent membrane proteins into the cytoplasmic membrane. Acts as a receptor for the complex formed by the signal recognition particle (SRP) and the ribosome-nascent chain (RNC).</text>
</comment>
<dbReference type="Gene3D" id="3.40.50.300">
    <property type="entry name" value="P-loop containing nucleotide triphosphate hydrolases"/>
    <property type="match status" value="1"/>
</dbReference>
<evidence type="ECO:0000259" key="12">
    <source>
        <dbReference type="PROSITE" id="PS00300"/>
    </source>
</evidence>
<comment type="catalytic activity">
    <reaction evidence="8 9">
        <text>GTP + H2O = GDP + phosphate + H(+)</text>
        <dbReference type="Rhea" id="RHEA:19669"/>
        <dbReference type="ChEBI" id="CHEBI:15377"/>
        <dbReference type="ChEBI" id="CHEBI:15378"/>
        <dbReference type="ChEBI" id="CHEBI:37565"/>
        <dbReference type="ChEBI" id="CHEBI:43474"/>
        <dbReference type="ChEBI" id="CHEBI:58189"/>
        <dbReference type="EC" id="3.6.5.4"/>
    </reaction>
</comment>
<organism evidence="13 14">
    <name type="scientific">Tamaricihabitans halophyticus</name>
    <dbReference type="NCBI Taxonomy" id="1262583"/>
    <lineage>
        <taxon>Bacteria</taxon>
        <taxon>Bacillati</taxon>
        <taxon>Actinomycetota</taxon>
        <taxon>Actinomycetes</taxon>
        <taxon>Pseudonocardiales</taxon>
        <taxon>Pseudonocardiaceae</taxon>
        <taxon>Tamaricihabitans</taxon>
    </lineage>
</organism>
<dbReference type="InterPro" id="IPR003593">
    <property type="entry name" value="AAA+_ATPase"/>
</dbReference>
<dbReference type="GO" id="GO:0005737">
    <property type="term" value="C:cytoplasm"/>
    <property type="evidence" value="ECO:0007669"/>
    <property type="project" value="UniProtKB-SubCell"/>
</dbReference>
<feature type="transmembrane region" description="Helical" evidence="11">
    <location>
        <begin position="6"/>
        <end position="28"/>
    </location>
</feature>
<dbReference type="EMBL" id="SLXQ01000006">
    <property type="protein sequence ID" value="TCP51999.1"/>
    <property type="molecule type" value="Genomic_DNA"/>
</dbReference>
<feature type="region of interest" description="Disordered" evidence="10">
    <location>
        <begin position="37"/>
        <end position="146"/>
    </location>
</feature>
<keyword evidence="3 9" id="KW-0547">Nucleotide-binding</keyword>
<dbReference type="SUPFAM" id="SSF52540">
    <property type="entry name" value="P-loop containing nucleoside triphosphate hydrolases"/>
    <property type="match status" value="1"/>
</dbReference>
<evidence type="ECO:0000256" key="11">
    <source>
        <dbReference type="SAM" id="Phobius"/>
    </source>
</evidence>
<comment type="similarity">
    <text evidence="9">Belongs to the GTP-binding SRP family. FtsY subfamily.</text>
</comment>
<dbReference type="SUPFAM" id="SSF47364">
    <property type="entry name" value="Domain of the SRP/SRP receptor G-proteins"/>
    <property type="match status" value="1"/>
</dbReference>
<evidence type="ECO:0000256" key="8">
    <source>
        <dbReference type="ARBA" id="ARBA00048027"/>
    </source>
</evidence>
<keyword evidence="5 9" id="KW-0342">GTP-binding</keyword>
<comment type="subunit">
    <text evidence="9">Part of the signal recognition particle protein translocation system, which is composed of SRP and FtsY.</text>
</comment>
<dbReference type="PANTHER" id="PTHR43134:SF1">
    <property type="entry name" value="SIGNAL RECOGNITION PARTICLE RECEPTOR SUBUNIT ALPHA"/>
    <property type="match status" value="1"/>
</dbReference>
<feature type="binding site" evidence="9">
    <location>
        <begin position="268"/>
        <end position="275"/>
    </location>
    <ligand>
        <name>GTP</name>
        <dbReference type="ChEBI" id="CHEBI:37565"/>
    </ligand>
</feature>
<comment type="caution">
    <text evidence="13">The sequence shown here is derived from an EMBL/GenBank/DDBJ whole genome shotgun (WGS) entry which is preliminary data.</text>
</comment>
<feature type="compositionally biased region" description="Low complexity" evidence="10">
    <location>
        <begin position="134"/>
        <end position="145"/>
    </location>
</feature>
<dbReference type="EC" id="3.6.5.4" evidence="9"/>
<dbReference type="PROSITE" id="PS00300">
    <property type="entry name" value="SRP54"/>
    <property type="match status" value="1"/>
</dbReference>
<evidence type="ECO:0000256" key="2">
    <source>
        <dbReference type="ARBA" id="ARBA00022490"/>
    </source>
</evidence>
<evidence type="ECO:0000256" key="7">
    <source>
        <dbReference type="ARBA" id="ARBA00023170"/>
    </source>
</evidence>
<dbReference type="SMART" id="SM00963">
    <property type="entry name" value="SRP54_N"/>
    <property type="match status" value="1"/>
</dbReference>
<dbReference type="GO" id="GO:0003924">
    <property type="term" value="F:GTPase activity"/>
    <property type="evidence" value="ECO:0007669"/>
    <property type="project" value="UniProtKB-UniRule"/>
</dbReference>
<dbReference type="PANTHER" id="PTHR43134">
    <property type="entry name" value="SIGNAL RECOGNITION PARTICLE RECEPTOR SUBUNIT ALPHA"/>
    <property type="match status" value="1"/>
</dbReference>
<keyword evidence="11" id="KW-1133">Transmembrane helix</keyword>
<evidence type="ECO:0000256" key="5">
    <source>
        <dbReference type="ARBA" id="ARBA00023134"/>
    </source>
</evidence>
<evidence type="ECO:0000313" key="13">
    <source>
        <dbReference type="EMBL" id="TCP51999.1"/>
    </source>
</evidence>
<feature type="binding site" evidence="9">
    <location>
        <begin position="350"/>
        <end position="354"/>
    </location>
    <ligand>
        <name>GTP</name>
        <dbReference type="ChEBI" id="CHEBI:37565"/>
    </ligand>
</feature>
<evidence type="ECO:0000256" key="10">
    <source>
        <dbReference type="SAM" id="MobiDB-lite"/>
    </source>
</evidence>
<gene>
    <name evidence="9" type="primary">ftsY</name>
    <name evidence="13" type="ORF">EV191_106163</name>
</gene>
<dbReference type="Pfam" id="PF00448">
    <property type="entry name" value="SRP54"/>
    <property type="match status" value="1"/>
</dbReference>
<keyword evidence="2 9" id="KW-0963">Cytoplasm</keyword>
<feature type="compositionally biased region" description="Gly residues" evidence="10">
    <location>
        <begin position="47"/>
        <end position="57"/>
    </location>
</feature>
<keyword evidence="4 9" id="KW-0378">Hydrolase</keyword>
<evidence type="ECO:0000256" key="1">
    <source>
        <dbReference type="ARBA" id="ARBA00022475"/>
    </source>
</evidence>
<dbReference type="SMART" id="SM00382">
    <property type="entry name" value="AAA"/>
    <property type="match status" value="1"/>
</dbReference>
<feature type="compositionally biased region" description="Basic and acidic residues" evidence="10">
    <location>
        <begin position="91"/>
        <end position="112"/>
    </location>
</feature>
<dbReference type="HAMAP" id="MF_00920">
    <property type="entry name" value="FtsY"/>
    <property type="match status" value="1"/>
</dbReference>
<evidence type="ECO:0000256" key="6">
    <source>
        <dbReference type="ARBA" id="ARBA00023136"/>
    </source>
</evidence>
<evidence type="ECO:0000256" key="9">
    <source>
        <dbReference type="HAMAP-Rule" id="MF_00920"/>
    </source>
</evidence>
<keyword evidence="1 9" id="KW-1003">Cell membrane</keyword>
<dbReference type="GO" id="GO:0005525">
    <property type="term" value="F:GTP binding"/>
    <property type="evidence" value="ECO:0007669"/>
    <property type="project" value="UniProtKB-UniRule"/>
</dbReference>
<dbReference type="GO" id="GO:0005047">
    <property type="term" value="F:signal recognition particle binding"/>
    <property type="evidence" value="ECO:0007669"/>
    <property type="project" value="TreeGrafter"/>
</dbReference>
<dbReference type="FunFam" id="3.40.50.300:FF:000053">
    <property type="entry name" value="Signal recognition particle receptor FtsY"/>
    <property type="match status" value="1"/>
</dbReference>
<dbReference type="InterPro" id="IPR004390">
    <property type="entry name" value="SR_rcpt_FtsY"/>
</dbReference>
<dbReference type="InterPro" id="IPR042101">
    <property type="entry name" value="SRP54_N_sf"/>
</dbReference>
<dbReference type="GO" id="GO:0006614">
    <property type="term" value="P:SRP-dependent cotranslational protein targeting to membrane"/>
    <property type="evidence" value="ECO:0007669"/>
    <property type="project" value="InterPro"/>
</dbReference>
<evidence type="ECO:0000256" key="3">
    <source>
        <dbReference type="ARBA" id="ARBA00022741"/>
    </source>
</evidence>
<dbReference type="FunFam" id="1.20.120.140:FF:000002">
    <property type="entry name" value="Signal recognition particle receptor FtsY"/>
    <property type="match status" value="1"/>
</dbReference>
<dbReference type="Gene3D" id="1.20.120.140">
    <property type="entry name" value="Signal recognition particle SRP54, nucleotide-binding domain"/>
    <property type="match status" value="1"/>
</dbReference>
<keyword evidence="14" id="KW-1185">Reference proteome</keyword>
<feature type="compositionally biased region" description="Basic and acidic residues" evidence="10">
    <location>
        <begin position="70"/>
        <end position="80"/>
    </location>
</feature>
<dbReference type="SMART" id="SM00962">
    <property type="entry name" value="SRP54"/>
    <property type="match status" value="1"/>
</dbReference>
<name>A0A4R2QSR0_9PSEU</name>
<dbReference type="InterPro" id="IPR027417">
    <property type="entry name" value="P-loop_NTPase"/>
</dbReference>
<dbReference type="InterPro" id="IPR000897">
    <property type="entry name" value="SRP54_GTPase_dom"/>
</dbReference>
<accession>A0A4R2QSR0</accession>
<keyword evidence="7 9" id="KW-0675">Receptor</keyword>
<dbReference type="Proteomes" id="UP000294911">
    <property type="component" value="Unassembled WGS sequence"/>
</dbReference>
<evidence type="ECO:0000313" key="14">
    <source>
        <dbReference type="Proteomes" id="UP000294911"/>
    </source>
</evidence>
<sequence length="460" mass="47543">MSESVLITIGVVIVLLLAVALVVGLTLARRRRISLTARDEESPETPKGGGYQAGGGISLATGGQPEVDEPEHPVAERTEVDGQPAVGDDAAVPRDAPRRDIVDVDLPERAEPAAEAPAAEAPVPEAPETEAAEPVEAPAEPAEPAAVEDIEPTEGRLARLRGRLAKSRSAFGQSVLGLLGAGDLDEDSWTDIEDTLLVADLGAANASEIVENLRAALVAKGVRTADGARAALREVLVDALHPKMDRAVRALPHEVDGAKQPAVVLVAGVNGTGKTTTTGKLARVLVADGRQVLLGAADTFRAAAADQLQTWADRVGARVVRGKEGADPASVAFDAVKSGAEAGTDAVLVDTAGRLHTKTGLMDELGKVKRVVEKRAKVDEVLLVLDATTGQNGLAQARVFAEVVDVTGIVLTKLDGTAKGGIVFQVQRELGVPVKLVGLGEGPDDLAPFEPTAFVDALLS</sequence>
<dbReference type="NCBIfam" id="TIGR00064">
    <property type="entry name" value="ftsY"/>
    <property type="match status" value="1"/>
</dbReference>